<organism evidence="7">
    <name type="scientific">freshwater metagenome</name>
    <dbReference type="NCBI Taxonomy" id="449393"/>
    <lineage>
        <taxon>unclassified sequences</taxon>
        <taxon>metagenomes</taxon>
        <taxon>ecological metagenomes</taxon>
    </lineage>
</organism>
<gene>
    <name evidence="7" type="ORF">UFOPK1811_00252</name>
    <name evidence="8" type="ORF">UFOPK2360_00030</name>
</gene>
<keyword evidence="1" id="KW-0963">Cytoplasm</keyword>
<dbReference type="InterPro" id="IPR014776">
    <property type="entry name" value="4pyrrole_Mease_sub2"/>
</dbReference>
<proteinExistence type="inferred from homology"/>
<dbReference type="InterPro" id="IPR000878">
    <property type="entry name" value="4pyrrol_Mease"/>
</dbReference>
<dbReference type="PIRSF" id="PIRSF005917">
    <property type="entry name" value="MTase_YraL"/>
    <property type="match status" value="1"/>
</dbReference>
<dbReference type="HAMAP" id="MF_01877">
    <property type="entry name" value="16SrRNA_methyltr_I"/>
    <property type="match status" value="1"/>
</dbReference>
<dbReference type="AlphaFoldDB" id="A0A6J6FUP8"/>
<dbReference type="Gene3D" id="3.40.1010.10">
    <property type="entry name" value="Cobalt-precorrin-4 Transmethylase, Domain 1"/>
    <property type="match status" value="1"/>
</dbReference>
<dbReference type="GO" id="GO:0008168">
    <property type="term" value="F:methyltransferase activity"/>
    <property type="evidence" value="ECO:0007669"/>
    <property type="project" value="UniProtKB-KW"/>
</dbReference>
<dbReference type="NCBIfam" id="TIGR00096">
    <property type="entry name" value="16S rRNA (cytidine(1402)-2'-O)-methyltransferase"/>
    <property type="match status" value="1"/>
</dbReference>
<dbReference type="InterPro" id="IPR035996">
    <property type="entry name" value="4pyrrol_Methylase_sf"/>
</dbReference>
<keyword evidence="2" id="KW-0698">rRNA processing</keyword>
<evidence type="ECO:0000256" key="5">
    <source>
        <dbReference type="ARBA" id="ARBA00022691"/>
    </source>
</evidence>
<keyword evidence="4" id="KW-0808">Transferase</keyword>
<dbReference type="EMBL" id="CAEZXH010000001">
    <property type="protein sequence ID" value="CAB4673929.1"/>
    <property type="molecule type" value="Genomic_DNA"/>
</dbReference>
<evidence type="ECO:0000259" key="6">
    <source>
        <dbReference type="Pfam" id="PF00590"/>
    </source>
</evidence>
<sequence>MKKGLLILAGAPLGNSRDLSLRVRDLLGEVDLIAAEDTRRLLRLCSDLEISLSAPVVSFFAGNEAQRTPELISALIQGKTVLVITDSGMPGISDPGYLIVRAALDANIDIEVVPGPSAASTALLISGLPMERYIFDGFPPRTQQARQNYFETIKAEGRTVVLFEAPHRIRETLADAIEILGGQRLGAVCREMTKTHEEIVRGSLTELETWSNSKEMLGEITLVIAAPSAGEISELTPLEIAAKVKELEGVGATRQEAVAQIATEFGLRKRAIFDALVASKIGQ</sequence>
<dbReference type="InterPro" id="IPR014777">
    <property type="entry name" value="4pyrrole_Mease_sub1"/>
</dbReference>
<evidence type="ECO:0000313" key="8">
    <source>
        <dbReference type="EMBL" id="CAB4673929.1"/>
    </source>
</evidence>
<dbReference type="GO" id="GO:0032259">
    <property type="term" value="P:methylation"/>
    <property type="evidence" value="ECO:0007669"/>
    <property type="project" value="UniProtKB-KW"/>
</dbReference>
<name>A0A6J6FUP8_9ZZZZ</name>
<reference evidence="7" key="1">
    <citation type="submission" date="2020-05" db="EMBL/GenBank/DDBJ databases">
        <authorList>
            <person name="Chiriac C."/>
            <person name="Salcher M."/>
            <person name="Ghai R."/>
            <person name="Kavagutti S V."/>
        </authorList>
    </citation>
    <scope>NUCLEOTIDE SEQUENCE</scope>
</reference>
<protein>
    <submittedName>
        <fullName evidence="7">Unannotated protein</fullName>
    </submittedName>
</protein>
<dbReference type="Gene3D" id="3.30.950.10">
    <property type="entry name" value="Methyltransferase, Cobalt-precorrin-4 Transmethylase, Domain 2"/>
    <property type="match status" value="1"/>
</dbReference>
<dbReference type="EMBL" id="CAEZUJ010000006">
    <property type="protein sequence ID" value="CAB4592451.1"/>
    <property type="molecule type" value="Genomic_DNA"/>
</dbReference>
<dbReference type="SUPFAM" id="SSF53790">
    <property type="entry name" value="Tetrapyrrole methylase"/>
    <property type="match status" value="1"/>
</dbReference>
<feature type="domain" description="Tetrapyrrole methylase" evidence="6">
    <location>
        <begin position="6"/>
        <end position="207"/>
    </location>
</feature>
<dbReference type="GO" id="GO:0006364">
    <property type="term" value="P:rRNA processing"/>
    <property type="evidence" value="ECO:0007669"/>
    <property type="project" value="UniProtKB-KW"/>
</dbReference>
<dbReference type="FunFam" id="3.30.950.10:FF:000002">
    <property type="entry name" value="Ribosomal RNA small subunit methyltransferase I"/>
    <property type="match status" value="1"/>
</dbReference>
<evidence type="ECO:0000256" key="1">
    <source>
        <dbReference type="ARBA" id="ARBA00022490"/>
    </source>
</evidence>
<dbReference type="CDD" id="cd11648">
    <property type="entry name" value="RsmI"/>
    <property type="match status" value="1"/>
</dbReference>
<dbReference type="InterPro" id="IPR008189">
    <property type="entry name" value="rRNA_ssu_MeTfrase_I"/>
</dbReference>
<keyword evidence="3" id="KW-0489">Methyltransferase</keyword>
<evidence type="ECO:0000313" key="7">
    <source>
        <dbReference type="EMBL" id="CAB4592451.1"/>
    </source>
</evidence>
<evidence type="ECO:0000256" key="4">
    <source>
        <dbReference type="ARBA" id="ARBA00022679"/>
    </source>
</evidence>
<dbReference type="Pfam" id="PF00590">
    <property type="entry name" value="TP_methylase"/>
    <property type="match status" value="1"/>
</dbReference>
<dbReference type="PANTHER" id="PTHR46111">
    <property type="entry name" value="RIBOSOMAL RNA SMALL SUBUNIT METHYLTRANSFERASE I"/>
    <property type="match status" value="1"/>
</dbReference>
<accession>A0A6J6FUP8</accession>
<evidence type="ECO:0000256" key="3">
    <source>
        <dbReference type="ARBA" id="ARBA00022603"/>
    </source>
</evidence>
<evidence type="ECO:0000256" key="2">
    <source>
        <dbReference type="ARBA" id="ARBA00022552"/>
    </source>
</evidence>
<keyword evidence="5" id="KW-0949">S-adenosyl-L-methionine</keyword>
<dbReference type="PANTHER" id="PTHR46111:SF1">
    <property type="entry name" value="RIBOSOMAL RNA SMALL SUBUNIT METHYLTRANSFERASE I"/>
    <property type="match status" value="1"/>
</dbReference>